<reference evidence="4" key="1">
    <citation type="submission" date="2022-09" db="EMBL/GenBank/DDBJ databases">
        <title>Complete Genomes of Fervidibacillus albus and Fervidibacillus halotolerans isolated from tidal flat sediments.</title>
        <authorList>
            <person name="Kwon K.K."/>
            <person name="Yang S.-H."/>
            <person name="Park M.J."/>
            <person name="Oh H.-M."/>
        </authorList>
    </citation>
    <scope>NUCLEOTIDE SEQUENCE</scope>
    <source>
        <strain evidence="4">MEBiC13594</strain>
    </source>
</reference>
<dbReference type="EMBL" id="CP106877">
    <property type="protein sequence ID" value="WAA13600.1"/>
    <property type="molecule type" value="Genomic_DNA"/>
</dbReference>
<keyword evidence="4" id="KW-0282">Flagellum</keyword>
<dbReference type="KEGG" id="fhl:OE105_05715"/>
<protein>
    <recommendedName>
        <fullName evidence="3">Basal-body rod modification protein FlgD</fullName>
    </recommendedName>
</protein>
<dbReference type="RefSeq" id="WP_275421785.1">
    <property type="nucleotide sequence ID" value="NZ_CP106877.1"/>
</dbReference>
<gene>
    <name evidence="4" type="primary">flgD</name>
    <name evidence="4" type="ORF">OE105_05715</name>
</gene>
<evidence type="ECO:0000256" key="1">
    <source>
        <dbReference type="ARBA" id="ARBA00010577"/>
    </source>
</evidence>
<dbReference type="GO" id="GO:0044781">
    <property type="term" value="P:bacterial-type flagellum organization"/>
    <property type="evidence" value="ECO:0007669"/>
    <property type="project" value="UniProtKB-UniRule"/>
</dbReference>
<keyword evidence="4" id="KW-0969">Cilium</keyword>
<dbReference type="Proteomes" id="UP001164726">
    <property type="component" value="Chromosome"/>
</dbReference>
<dbReference type="Pfam" id="PF03963">
    <property type="entry name" value="FlgD"/>
    <property type="match status" value="1"/>
</dbReference>
<sequence>MKMSNIIDTNLFLSSVQQDKRTPTNTIGKDTFLKLLMAQLQNQDPLNPLEDKDFIAQMATFTSVEQLMDMKESLNSLLQAEKNDQQVNYLQLIGKEVLWHKVSYNEEKEPIIEEGKGVISTISFAEDTPRFYLEDGTELSPSNVSEVHNDSYEQTIVQASYLIGKQVSWKKDGIEASGTVQSVIRKDGAIYFQLDDEDRTVLSPEDIISVTNQP</sequence>
<dbReference type="NCBIfam" id="NF007197">
    <property type="entry name" value="PRK09618.1"/>
    <property type="match status" value="1"/>
</dbReference>
<comment type="function">
    <text evidence="3">Required for flagellar hook formation. May act as a scaffolding protein.</text>
</comment>
<dbReference type="InterPro" id="IPR005648">
    <property type="entry name" value="FlgD"/>
</dbReference>
<evidence type="ECO:0000313" key="4">
    <source>
        <dbReference type="EMBL" id="WAA13600.1"/>
    </source>
</evidence>
<evidence type="ECO:0000313" key="5">
    <source>
        <dbReference type="Proteomes" id="UP001164726"/>
    </source>
</evidence>
<evidence type="ECO:0000256" key="3">
    <source>
        <dbReference type="RuleBase" id="RU362076"/>
    </source>
</evidence>
<organism evidence="4 5">
    <name type="scientific">Fervidibacillus halotolerans</name>
    <dbReference type="NCBI Taxonomy" id="2980027"/>
    <lineage>
        <taxon>Bacteria</taxon>
        <taxon>Bacillati</taxon>
        <taxon>Bacillota</taxon>
        <taxon>Bacilli</taxon>
        <taxon>Bacillales</taxon>
        <taxon>Bacillaceae</taxon>
        <taxon>Fervidibacillus</taxon>
    </lineage>
</organism>
<evidence type="ECO:0000256" key="2">
    <source>
        <dbReference type="ARBA" id="ARBA00022795"/>
    </source>
</evidence>
<keyword evidence="4" id="KW-0966">Cell projection</keyword>
<accession>A0A9E8M188</accession>
<proteinExistence type="inferred from homology"/>
<dbReference type="AlphaFoldDB" id="A0A9E8M188"/>
<name>A0A9E8M188_9BACI</name>
<keyword evidence="5" id="KW-1185">Reference proteome</keyword>
<comment type="similarity">
    <text evidence="1 3">Belongs to the FlgD family.</text>
</comment>
<keyword evidence="2 3" id="KW-1005">Bacterial flagellum biogenesis</keyword>